<evidence type="ECO:0000256" key="3">
    <source>
        <dbReference type="ARBA" id="ARBA00022989"/>
    </source>
</evidence>
<dbReference type="GO" id="GO:0005640">
    <property type="term" value="C:nuclear outer membrane"/>
    <property type="evidence" value="ECO:0007669"/>
    <property type="project" value="UniProtKB-SubCell"/>
</dbReference>
<evidence type="ECO:0000256" key="1">
    <source>
        <dbReference type="ARBA" id="ARBA00007387"/>
    </source>
</evidence>
<evidence type="ECO:0000256" key="4">
    <source>
        <dbReference type="ARBA" id="ARBA00023136"/>
    </source>
</evidence>
<dbReference type="SUPFAM" id="SSF53474">
    <property type="entry name" value="alpha/beta-Hydrolases"/>
    <property type="match status" value="1"/>
</dbReference>
<comment type="subcellular location">
    <subcellularLocation>
        <location evidence="6">Nucleus outer membrane</location>
        <topology evidence="6">Single-pass membrane protein</topology>
    </subcellularLocation>
</comment>
<reference evidence="7 8" key="1">
    <citation type="submission" date="2023-08" db="EMBL/GenBank/DDBJ databases">
        <title>Black Yeasts Isolated from many extreme environments.</title>
        <authorList>
            <person name="Coleine C."/>
            <person name="Stajich J.E."/>
            <person name="Selbmann L."/>
        </authorList>
    </citation>
    <scope>NUCLEOTIDE SEQUENCE [LARGE SCALE GENOMIC DNA]</scope>
    <source>
        <strain evidence="7 8">CCFEE 5910</strain>
    </source>
</reference>
<dbReference type="PANTHER" id="PTHR12265:SF30">
    <property type="entry name" value="TRANSMEMBRANE PROTEIN 53"/>
    <property type="match status" value="1"/>
</dbReference>
<keyword evidence="5" id="KW-0539">Nucleus</keyword>
<dbReference type="Proteomes" id="UP001309876">
    <property type="component" value="Unassembled WGS sequence"/>
</dbReference>
<evidence type="ECO:0000256" key="6">
    <source>
        <dbReference type="ARBA" id="ARBA00034303"/>
    </source>
</evidence>
<comment type="similarity">
    <text evidence="1">Belongs to the TMEM53 family.</text>
</comment>
<evidence type="ECO:0000313" key="7">
    <source>
        <dbReference type="EMBL" id="KAK5088224.1"/>
    </source>
</evidence>
<evidence type="ECO:0000313" key="8">
    <source>
        <dbReference type="Proteomes" id="UP001309876"/>
    </source>
</evidence>
<dbReference type="Pfam" id="PF05705">
    <property type="entry name" value="DUF829"/>
    <property type="match status" value="1"/>
</dbReference>
<dbReference type="AlphaFoldDB" id="A0AAN7T3C2"/>
<proteinExistence type="inferred from homology"/>
<evidence type="ECO:0000256" key="5">
    <source>
        <dbReference type="ARBA" id="ARBA00023242"/>
    </source>
</evidence>
<keyword evidence="4" id="KW-0472">Membrane</keyword>
<dbReference type="InterPro" id="IPR008547">
    <property type="entry name" value="DUF829_TMEM53"/>
</dbReference>
<dbReference type="EMBL" id="JAVRRJ010000002">
    <property type="protein sequence ID" value="KAK5088224.1"/>
    <property type="molecule type" value="Genomic_DNA"/>
</dbReference>
<comment type="caution">
    <text evidence="7">The sequence shown here is derived from an EMBL/GenBank/DDBJ whole genome shotgun (WGS) entry which is preliminary data.</text>
</comment>
<name>A0AAN7T3C2_9EURO</name>
<keyword evidence="8" id="KW-1185">Reference proteome</keyword>
<keyword evidence="3" id="KW-1133">Transmembrane helix</keyword>
<dbReference type="PANTHER" id="PTHR12265">
    <property type="entry name" value="TRANSMEMBRANE PROTEIN 53"/>
    <property type="match status" value="1"/>
</dbReference>
<dbReference type="InterPro" id="IPR029058">
    <property type="entry name" value="AB_hydrolase_fold"/>
</dbReference>
<protein>
    <recommendedName>
        <fullName evidence="9">Transmembrane protein 53</fullName>
    </recommendedName>
</protein>
<gene>
    <name evidence="7" type="ORF">LTR05_002441</name>
</gene>
<organism evidence="7 8">
    <name type="scientific">Lithohypha guttulata</name>
    <dbReference type="NCBI Taxonomy" id="1690604"/>
    <lineage>
        <taxon>Eukaryota</taxon>
        <taxon>Fungi</taxon>
        <taxon>Dikarya</taxon>
        <taxon>Ascomycota</taxon>
        <taxon>Pezizomycotina</taxon>
        <taxon>Eurotiomycetes</taxon>
        <taxon>Chaetothyriomycetidae</taxon>
        <taxon>Chaetothyriales</taxon>
        <taxon>Trichomeriaceae</taxon>
        <taxon>Lithohypha</taxon>
    </lineage>
</organism>
<accession>A0AAN7T3C2</accession>
<evidence type="ECO:0008006" key="9">
    <source>
        <dbReference type="Google" id="ProtNLM"/>
    </source>
</evidence>
<keyword evidence="2" id="KW-0812">Transmembrane</keyword>
<evidence type="ECO:0000256" key="2">
    <source>
        <dbReference type="ARBA" id="ARBA00022692"/>
    </source>
</evidence>
<sequence>MESSTTTVTPNVLTGLGFSPLSRGISLYKPADELRTSGDEKSPTLIVICSWAFAQPKHIAKYVQPYQELYPSATILLIQNIIANTIWVPDSWQMSFFQPAARAIQLHLSASPKPRVLLHAFSNGGAHAAVQLAQACLETCGGMRLPVDALVLDSCPGQPRAVISVNALVQGVPSNNLFIKSAARALAYAAVGATAVVDILNLSEHALWKLYRKLNDANDVFLCRSTNSEEAAHIRPIPRTYIYSESDLMILAVDVVGHARVAKEKLLAMDIEKNLIEESVKMEEFVGTEHVNHVKSEREGYWGTVQTTWAKAVQSSLP</sequence>